<keyword evidence="1" id="KW-0732">Signal</keyword>
<reference evidence="2" key="1">
    <citation type="journal article" date="2016" name="Insect Biochem. Mol. Biol.">
        <title>Multifaceted biological insights from a draft genome sequence of the tobacco hornworm moth, Manduca sexta.</title>
        <authorList>
            <person name="Kanost M.R."/>
            <person name="Arrese E.L."/>
            <person name="Cao X."/>
            <person name="Chen Y.R."/>
            <person name="Chellapilla S."/>
            <person name="Goldsmith M.R."/>
            <person name="Grosse-Wilde E."/>
            <person name="Heckel D.G."/>
            <person name="Herndon N."/>
            <person name="Jiang H."/>
            <person name="Papanicolaou A."/>
            <person name="Qu J."/>
            <person name="Soulages J.L."/>
            <person name="Vogel H."/>
            <person name="Walters J."/>
            <person name="Waterhouse R.M."/>
            <person name="Ahn S.J."/>
            <person name="Almeida F.C."/>
            <person name="An C."/>
            <person name="Aqrawi P."/>
            <person name="Bretschneider A."/>
            <person name="Bryant W.B."/>
            <person name="Bucks S."/>
            <person name="Chao H."/>
            <person name="Chevignon G."/>
            <person name="Christen J.M."/>
            <person name="Clarke D.F."/>
            <person name="Dittmer N.T."/>
            <person name="Ferguson L.C.F."/>
            <person name="Garavelou S."/>
            <person name="Gordon K.H.J."/>
            <person name="Gunaratna R.T."/>
            <person name="Han Y."/>
            <person name="Hauser F."/>
            <person name="He Y."/>
            <person name="Heidel-Fischer H."/>
            <person name="Hirsh A."/>
            <person name="Hu Y."/>
            <person name="Jiang H."/>
            <person name="Kalra D."/>
            <person name="Klinner C."/>
            <person name="Konig C."/>
            <person name="Kovar C."/>
            <person name="Kroll A.R."/>
            <person name="Kuwar S.S."/>
            <person name="Lee S.L."/>
            <person name="Lehman R."/>
            <person name="Li K."/>
            <person name="Li Z."/>
            <person name="Liang H."/>
            <person name="Lovelace S."/>
            <person name="Lu Z."/>
            <person name="Mansfield J.H."/>
            <person name="McCulloch K.J."/>
            <person name="Mathew T."/>
            <person name="Morton B."/>
            <person name="Muzny D.M."/>
            <person name="Neunemann D."/>
            <person name="Ongeri F."/>
            <person name="Pauchet Y."/>
            <person name="Pu L.L."/>
            <person name="Pyrousis I."/>
            <person name="Rao X.J."/>
            <person name="Redding A."/>
            <person name="Roesel C."/>
            <person name="Sanchez-Gracia A."/>
            <person name="Schaack S."/>
            <person name="Shukla A."/>
            <person name="Tetreau G."/>
            <person name="Wang Y."/>
            <person name="Xiong G.H."/>
            <person name="Traut W."/>
            <person name="Walsh T.K."/>
            <person name="Worley K.C."/>
            <person name="Wu D."/>
            <person name="Wu W."/>
            <person name="Wu Y.Q."/>
            <person name="Zhang X."/>
            <person name="Zou Z."/>
            <person name="Zucker H."/>
            <person name="Briscoe A.D."/>
            <person name="Burmester T."/>
            <person name="Clem R.J."/>
            <person name="Feyereisen R."/>
            <person name="Grimmelikhuijzen C.J.P."/>
            <person name="Hamodrakas S.J."/>
            <person name="Hansson B.S."/>
            <person name="Huguet E."/>
            <person name="Jermiin L.S."/>
            <person name="Lan Q."/>
            <person name="Lehman H.K."/>
            <person name="Lorenzen M."/>
            <person name="Merzendorfer H."/>
            <person name="Michalopoulos I."/>
            <person name="Morton D.B."/>
            <person name="Muthukrishnan S."/>
            <person name="Oakeshott J.G."/>
            <person name="Palmer W."/>
            <person name="Park Y."/>
            <person name="Passarelli A.L."/>
            <person name="Rozas J."/>
            <person name="Schwartz L.M."/>
            <person name="Smith W."/>
            <person name="Southgate A."/>
            <person name="Vilcinskas A."/>
            <person name="Vogt R."/>
            <person name="Wang P."/>
            <person name="Werren J."/>
            <person name="Yu X.Q."/>
            <person name="Zhou J.J."/>
            <person name="Brown S.J."/>
            <person name="Scherer S.E."/>
            <person name="Richards S."/>
            <person name="Blissard G.W."/>
        </authorList>
    </citation>
    <scope>NUCLEOTIDE SEQUENCE</scope>
</reference>
<dbReference type="OrthoDB" id="7211176at2759"/>
<gene>
    <name evidence="2" type="ORF">O3G_MSEX001977</name>
</gene>
<name>A0A921YLQ0_MANSE</name>
<protein>
    <submittedName>
        <fullName evidence="2">Uncharacterized protein</fullName>
    </submittedName>
</protein>
<reference evidence="2" key="2">
    <citation type="submission" date="2020-12" db="EMBL/GenBank/DDBJ databases">
        <authorList>
            <person name="Kanost M."/>
        </authorList>
    </citation>
    <scope>NUCLEOTIDE SEQUENCE</scope>
</reference>
<keyword evidence="3" id="KW-1185">Reference proteome</keyword>
<evidence type="ECO:0000256" key="1">
    <source>
        <dbReference type="SAM" id="SignalP"/>
    </source>
</evidence>
<feature type="signal peptide" evidence="1">
    <location>
        <begin position="1"/>
        <end position="16"/>
    </location>
</feature>
<evidence type="ECO:0000313" key="3">
    <source>
        <dbReference type="Proteomes" id="UP000791440"/>
    </source>
</evidence>
<feature type="chain" id="PRO_5038046594" evidence="1">
    <location>
        <begin position="17"/>
        <end position="91"/>
    </location>
</feature>
<dbReference type="Proteomes" id="UP000791440">
    <property type="component" value="Unassembled WGS sequence"/>
</dbReference>
<dbReference type="AlphaFoldDB" id="A0A921YLQ0"/>
<accession>A0A921YLQ0</accession>
<organism evidence="2 3">
    <name type="scientific">Manduca sexta</name>
    <name type="common">Tobacco hawkmoth</name>
    <name type="synonym">Tobacco hornworm</name>
    <dbReference type="NCBI Taxonomy" id="7130"/>
    <lineage>
        <taxon>Eukaryota</taxon>
        <taxon>Metazoa</taxon>
        <taxon>Ecdysozoa</taxon>
        <taxon>Arthropoda</taxon>
        <taxon>Hexapoda</taxon>
        <taxon>Insecta</taxon>
        <taxon>Pterygota</taxon>
        <taxon>Neoptera</taxon>
        <taxon>Endopterygota</taxon>
        <taxon>Lepidoptera</taxon>
        <taxon>Glossata</taxon>
        <taxon>Ditrysia</taxon>
        <taxon>Bombycoidea</taxon>
        <taxon>Sphingidae</taxon>
        <taxon>Sphinginae</taxon>
        <taxon>Sphingini</taxon>
        <taxon>Manduca</taxon>
    </lineage>
</organism>
<dbReference type="EMBL" id="JH668288">
    <property type="protein sequence ID" value="KAG6441743.1"/>
    <property type="molecule type" value="Genomic_DNA"/>
</dbReference>
<evidence type="ECO:0000313" key="2">
    <source>
        <dbReference type="EMBL" id="KAG6441743.1"/>
    </source>
</evidence>
<proteinExistence type="predicted"/>
<sequence length="91" mass="10019">MSRVCMLFFCIVFVYASGNLIRDGVDDPSVTTKEIVVPKDVEDLDPIPVVEPQIETTTKKCGEIGEFCTYHTQCCSNACLGYMRRCVSGSG</sequence>
<comment type="caution">
    <text evidence="2">The sequence shown here is derived from an EMBL/GenBank/DDBJ whole genome shotgun (WGS) entry which is preliminary data.</text>
</comment>